<sequence length="121" mass="13026">MEDTLSQLSALMEQITQKQGSIAFHAQNIELAVNAGLEDEANGARELMTMFVATPADVWLSFLAAKEKELADIMDGVKEARVRADGAYSARVLGLVPRVLAHGDNGAIPSPELIPRARAPR</sequence>
<dbReference type="InParanoid" id="A0A166MR31"/>
<evidence type="ECO:0000313" key="2">
    <source>
        <dbReference type="Proteomes" id="UP000077266"/>
    </source>
</evidence>
<proteinExistence type="predicted"/>
<dbReference type="EMBL" id="KV426971">
    <property type="protein sequence ID" value="KZV78308.1"/>
    <property type="molecule type" value="Genomic_DNA"/>
</dbReference>
<accession>A0A166MR31</accession>
<dbReference type="OrthoDB" id="360390at2759"/>
<dbReference type="Proteomes" id="UP000077266">
    <property type="component" value="Unassembled WGS sequence"/>
</dbReference>
<name>A0A166MR31_EXIGL</name>
<keyword evidence="2" id="KW-1185">Reference proteome</keyword>
<evidence type="ECO:0000313" key="1">
    <source>
        <dbReference type="EMBL" id="KZV78308.1"/>
    </source>
</evidence>
<organism evidence="1 2">
    <name type="scientific">Exidia glandulosa HHB12029</name>
    <dbReference type="NCBI Taxonomy" id="1314781"/>
    <lineage>
        <taxon>Eukaryota</taxon>
        <taxon>Fungi</taxon>
        <taxon>Dikarya</taxon>
        <taxon>Basidiomycota</taxon>
        <taxon>Agaricomycotina</taxon>
        <taxon>Agaricomycetes</taxon>
        <taxon>Auriculariales</taxon>
        <taxon>Exidiaceae</taxon>
        <taxon>Exidia</taxon>
    </lineage>
</organism>
<protein>
    <submittedName>
        <fullName evidence="1">Uncharacterized protein</fullName>
    </submittedName>
</protein>
<reference evidence="1 2" key="1">
    <citation type="journal article" date="2016" name="Mol. Biol. Evol.">
        <title>Comparative Genomics of Early-Diverging Mushroom-Forming Fungi Provides Insights into the Origins of Lignocellulose Decay Capabilities.</title>
        <authorList>
            <person name="Nagy L.G."/>
            <person name="Riley R."/>
            <person name="Tritt A."/>
            <person name="Adam C."/>
            <person name="Daum C."/>
            <person name="Floudas D."/>
            <person name="Sun H."/>
            <person name="Yadav J.S."/>
            <person name="Pangilinan J."/>
            <person name="Larsson K.H."/>
            <person name="Matsuura K."/>
            <person name="Barry K."/>
            <person name="Labutti K."/>
            <person name="Kuo R."/>
            <person name="Ohm R.A."/>
            <person name="Bhattacharya S.S."/>
            <person name="Shirouzu T."/>
            <person name="Yoshinaga Y."/>
            <person name="Martin F.M."/>
            <person name="Grigoriev I.V."/>
            <person name="Hibbett D.S."/>
        </authorList>
    </citation>
    <scope>NUCLEOTIDE SEQUENCE [LARGE SCALE GENOMIC DNA]</scope>
    <source>
        <strain evidence="1 2">HHB12029</strain>
    </source>
</reference>
<dbReference type="AlphaFoldDB" id="A0A166MR31"/>
<gene>
    <name evidence="1" type="ORF">EXIGLDRAFT_784029</name>
</gene>